<organism evidence="3 4">
    <name type="scientific">Roseovarius azorensis</name>
    <dbReference type="NCBI Taxonomy" id="1287727"/>
    <lineage>
        <taxon>Bacteria</taxon>
        <taxon>Pseudomonadati</taxon>
        <taxon>Pseudomonadota</taxon>
        <taxon>Alphaproteobacteria</taxon>
        <taxon>Rhodobacterales</taxon>
        <taxon>Roseobacteraceae</taxon>
        <taxon>Roseovarius</taxon>
    </lineage>
</organism>
<dbReference type="Proteomes" id="UP000199582">
    <property type="component" value="Unassembled WGS sequence"/>
</dbReference>
<feature type="signal peptide" evidence="1">
    <location>
        <begin position="1"/>
        <end position="27"/>
    </location>
</feature>
<evidence type="ECO:0000313" key="4">
    <source>
        <dbReference type="Proteomes" id="UP000199582"/>
    </source>
</evidence>
<dbReference type="RefSeq" id="WP_093035024.1">
    <property type="nucleotide sequence ID" value="NZ_FOAG01000004.1"/>
</dbReference>
<dbReference type="InterPro" id="IPR050902">
    <property type="entry name" value="ABC_Transporter_SBP"/>
</dbReference>
<gene>
    <name evidence="3" type="ORF">SAMN05443999_104258</name>
</gene>
<dbReference type="OrthoDB" id="9797736at2"/>
<sequence>MTRRWLSRRAVLAQAGALMALTGAGMAGNGGRVLAIGGSVTEIVYALGQGHRLIARDTTSTWPPEAANLPDVGYTRALSPEGVLSVAPTLILAIEGAGPPETVEVLRQSGVSFVTIPEAQSGDGILEKIAVVGEALGVPDKAVTLIDKTRTALNAATAQTAETEASDRKRVLFILSLQGGRILASGRDTQASAIIEMAGGVNAVTEFEGYKQLTDEAIAQAAPDAILMMDRGGDHTIADEHLLAMPAIRTTPAGRNEKILRMQGLYLLGFGPRTAQAALDLNAALYGQNDAATHDTDPS</sequence>
<dbReference type="Gene3D" id="3.40.50.1980">
    <property type="entry name" value="Nitrogenase molybdenum iron protein domain"/>
    <property type="match status" value="2"/>
</dbReference>
<accession>A0A1H7NYH0</accession>
<dbReference type="AlphaFoldDB" id="A0A1H7NYH0"/>
<dbReference type="Pfam" id="PF01497">
    <property type="entry name" value="Peripla_BP_2"/>
    <property type="match status" value="1"/>
</dbReference>
<keyword evidence="1" id="KW-0732">Signal</keyword>
<dbReference type="PANTHER" id="PTHR30535">
    <property type="entry name" value="VITAMIN B12-BINDING PROTEIN"/>
    <property type="match status" value="1"/>
</dbReference>
<evidence type="ECO:0000313" key="3">
    <source>
        <dbReference type="EMBL" id="SEL28304.1"/>
    </source>
</evidence>
<dbReference type="SUPFAM" id="SSF53807">
    <property type="entry name" value="Helical backbone' metal receptor"/>
    <property type="match status" value="1"/>
</dbReference>
<dbReference type="STRING" id="1287727.SAMN05443999_104258"/>
<protein>
    <submittedName>
        <fullName evidence="3">Iron complex transport system substrate-binding protein</fullName>
    </submittedName>
</protein>
<evidence type="ECO:0000259" key="2">
    <source>
        <dbReference type="PROSITE" id="PS50983"/>
    </source>
</evidence>
<reference evidence="3 4" key="1">
    <citation type="submission" date="2016-10" db="EMBL/GenBank/DDBJ databases">
        <authorList>
            <person name="de Groot N.N."/>
        </authorList>
    </citation>
    <scope>NUCLEOTIDE SEQUENCE [LARGE SCALE GENOMIC DNA]</scope>
    <source>
        <strain evidence="3 4">DSM 100674</strain>
    </source>
</reference>
<keyword evidence="4" id="KW-1185">Reference proteome</keyword>
<dbReference type="InterPro" id="IPR006311">
    <property type="entry name" value="TAT_signal"/>
</dbReference>
<dbReference type="InterPro" id="IPR002491">
    <property type="entry name" value="ABC_transptr_periplasmic_BD"/>
</dbReference>
<dbReference type="PROSITE" id="PS51318">
    <property type="entry name" value="TAT"/>
    <property type="match status" value="1"/>
</dbReference>
<name>A0A1H7NYH0_9RHOB</name>
<feature type="chain" id="PRO_5009299777" evidence="1">
    <location>
        <begin position="28"/>
        <end position="299"/>
    </location>
</feature>
<evidence type="ECO:0000256" key="1">
    <source>
        <dbReference type="SAM" id="SignalP"/>
    </source>
</evidence>
<proteinExistence type="predicted"/>
<dbReference type="CDD" id="cd01149">
    <property type="entry name" value="HutB"/>
    <property type="match status" value="1"/>
</dbReference>
<dbReference type="PROSITE" id="PS50983">
    <property type="entry name" value="FE_B12_PBP"/>
    <property type="match status" value="1"/>
</dbReference>
<dbReference type="EMBL" id="FOAG01000004">
    <property type="protein sequence ID" value="SEL28304.1"/>
    <property type="molecule type" value="Genomic_DNA"/>
</dbReference>
<feature type="domain" description="Fe/B12 periplasmic-binding" evidence="2">
    <location>
        <begin position="32"/>
        <end position="289"/>
    </location>
</feature>
<dbReference type="PANTHER" id="PTHR30535:SF4">
    <property type="entry name" value="HEMIN-BINDING PERIPLASMIC PROTEIN HMUT"/>
    <property type="match status" value="1"/>
</dbReference>